<dbReference type="InterPro" id="IPR036770">
    <property type="entry name" value="Ankyrin_rpt-contain_sf"/>
</dbReference>
<sequence length="248" mass="27665">MDERNPLCKAESSKDIRMDIQPPIGCCNTKVDHADKHTVLHTAVWEGRNETAKVLVKQGSTVDKVDGNRWTPKGLGKYENKGKLEPLSSIGSGNRFSGEHELDFFEVKDADCGNDIKNYGSREWGKTTDNGNNFKHHSSRACRPSFPYSNVSEMSVASCSHGGHEFDDDVKNLTSKRVTIYMHSQKANPARQLTTKMINLPGTVEELLRIGGEKFVGHHPAKVINQENAEIDDLSMVQDGDHLYLLEI</sequence>
<evidence type="ECO:0000256" key="4">
    <source>
        <dbReference type="ARBA" id="ARBA00022958"/>
    </source>
</evidence>
<protein>
    <recommendedName>
        <fullName evidence="7">KHA domain-containing protein</fullName>
    </recommendedName>
</protein>
<keyword evidence="6" id="KW-0040">ANK repeat</keyword>
<evidence type="ECO:0000256" key="1">
    <source>
        <dbReference type="ARBA" id="ARBA00022538"/>
    </source>
</evidence>
<dbReference type="Gene3D" id="1.25.40.20">
    <property type="entry name" value="Ankyrin repeat-containing domain"/>
    <property type="match status" value="1"/>
</dbReference>
<dbReference type="EMBL" id="AMZH03001514">
    <property type="protein sequence ID" value="RRT79036.1"/>
    <property type="molecule type" value="Genomic_DNA"/>
</dbReference>
<dbReference type="PROSITE" id="PS50297">
    <property type="entry name" value="ANK_REP_REGION"/>
    <property type="match status" value="1"/>
</dbReference>
<dbReference type="SUPFAM" id="SSF48403">
    <property type="entry name" value="Ankyrin repeat"/>
    <property type="match status" value="1"/>
</dbReference>
<proteinExistence type="predicted"/>
<keyword evidence="5" id="KW-0407">Ion channel</keyword>
<dbReference type="Proteomes" id="UP000287651">
    <property type="component" value="Unassembled WGS sequence"/>
</dbReference>
<keyword evidence="1" id="KW-0633">Potassium transport</keyword>
<evidence type="ECO:0000256" key="2">
    <source>
        <dbReference type="ARBA" id="ARBA00022826"/>
    </source>
</evidence>
<dbReference type="InterPro" id="IPR045319">
    <property type="entry name" value="KAT/AKT"/>
</dbReference>
<dbReference type="PROSITE" id="PS51490">
    <property type="entry name" value="KHA"/>
    <property type="match status" value="1"/>
</dbReference>
<evidence type="ECO:0000313" key="9">
    <source>
        <dbReference type="Proteomes" id="UP000287651"/>
    </source>
</evidence>
<dbReference type="PROSITE" id="PS50088">
    <property type="entry name" value="ANK_REPEAT"/>
    <property type="match status" value="1"/>
</dbReference>
<dbReference type="PANTHER" id="PTHR45743:SF6">
    <property type="entry name" value="POTASSIUM CHANNEL KAT2"/>
    <property type="match status" value="1"/>
</dbReference>
<evidence type="ECO:0000313" key="8">
    <source>
        <dbReference type="EMBL" id="RRT79036.1"/>
    </source>
</evidence>
<evidence type="ECO:0000259" key="7">
    <source>
        <dbReference type="PROSITE" id="PS51490"/>
    </source>
</evidence>
<name>A0A427AS96_ENSVE</name>
<feature type="domain" description="KHA" evidence="7">
    <location>
        <begin position="177"/>
        <end position="248"/>
    </location>
</feature>
<comment type="caution">
    <text evidence="8">The sequence shown here is derived from an EMBL/GenBank/DDBJ whole genome shotgun (WGS) entry which is preliminary data.</text>
</comment>
<dbReference type="GO" id="GO:0005249">
    <property type="term" value="F:voltage-gated potassium channel activity"/>
    <property type="evidence" value="ECO:0007669"/>
    <property type="project" value="InterPro"/>
</dbReference>
<accession>A0A427AS96</accession>
<organism evidence="8 9">
    <name type="scientific">Ensete ventricosum</name>
    <name type="common">Abyssinian banana</name>
    <name type="synonym">Musa ensete</name>
    <dbReference type="NCBI Taxonomy" id="4639"/>
    <lineage>
        <taxon>Eukaryota</taxon>
        <taxon>Viridiplantae</taxon>
        <taxon>Streptophyta</taxon>
        <taxon>Embryophyta</taxon>
        <taxon>Tracheophyta</taxon>
        <taxon>Spermatophyta</taxon>
        <taxon>Magnoliopsida</taxon>
        <taxon>Liliopsida</taxon>
        <taxon>Zingiberales</taxon>
        <taxon>Musaceae</taxon>
        <taxon>Ensete</taxon>
    </lineage>
</organism>
<keyword evidence="2" id="KW-0631">Potassium channel</keyword>
<dbReference type="AlphaFoldDB" id="A0A427AS96"/>
<feature type="repeat" description="ANK" evidence="6">
    <location>
        <begin position="35"/>
        <end position="67"/>
    </location>
</feature>
<reference evidence="8 9" key="1">
    <citation type="journal article" date="2014" name="Agronomy (Basel)">
        <title>A Draft Genome Sequence for Ensete ventricosum, the Drought-Tolerant Tree Against Hunger.</title>
        <authorList>
            <person name="Harrison J."/>
            <person name="Moore K.A."/>
            <person name="Paszkiewicz K."/>
            <person name="Jones T."/>
            <person name="Grant M."/>
            <person name="Ambacheew D."/>
            <person name="Muzemil S."/>
            <person name="Studholme D.J."/>
        </authorList>
    </citation>
    <scope>NUCLEOTIDE SEQUENCE [LARGE SCALE GENOMIC DNA]</scope>
</reference>
<evidence type="ECO:0000256" key="6">
    <source>
        <dbReference type="PROSITE-ProRule" id="PRU00023"/>
    </source>
</evidence>
<evidence type="ECO:0000256" key="3">
    <source>
        <dbReference type="ARBA" id="ARBA00022882"/>
    </source>
</evidence>
<keyword evidence="3" id="KW-0813">Transport</keyword>
<evidence type="ECO:0000256" key="5">
    <source>
        <dbReference type="ARBA" id="ARBA00023303"/>
    </source>
</evidence>
<dbReference type="InterPro" id="IPR002110">
    <property type="entry name" value="Ankyrin_rpt"/>
</dbReference>
<dbReference type="PANTHER" id="PTHR45743">
    <property type="entry name" value="POTASSIUM CHANNEL AKT1"/>
    <property type="match status" value="1"/>
</dbReference>
<keyword evidence="4" id="KW-0630">Potassium</keyword>
<gene>
    <name evidence="8" type="ORF">B296_00018954</name>
</gene>
<dbReference type="GO" id="GO:0034702">
    <property type="term" value="C:monoatomic ion channel complex"/>
    <property type="evidence" value="ECO:0007669"/>
    <property type="project" value="UniProtKB-KW"/>
</dbReference>
<keyword evidence="3" id="KW-0406">Ion transport</keyword>
<keyword evidence="3" id="KW-0851">Voltage-gated channel</keyword>
<dbReference type="InterPro" id="IPR021789">
    <property type="entry name" value="KHA_dom"/>
</dbReference>
<dbReference type="Pfam" id="PF11834">
    <property type="entry name" value="KHA"/>
    <property type="match status" value="1"/>
</dbReference>